<evidence type="ECO:0000313" key="3">
    <source>
        <dbReference type="Proteomes" id="UP000283458"/>
    </source>
</evidence>
<dbReference type="RefSeq" id="WP_119832792.1">
    <property type="nucleotide sequence ID" value="NZ_QYUL01000003.1"/>
</dbReference>
<protein>
    <submittedName>
        <fullName evidence="2">Post-segregation antitoxin CcdA</fullName>
    </submittedName>
</protein>
<dbReference type="OrthoDB" id="7191115at2"/>
<evidence type="ECO:0000256" key="1">
    <source>
        <dbReference type="ARBA" id="ARBA00022649"/>
    </source>
</evidence>
<dbReference type="AlphaFoldDB" id="A0A418VS68"/>
<dbReference type="InterPro" id="IPR009956">
    <property type="entry name" value="Post-segregation_anti-tox_CcdA"/>
</dbReference>
<keyword evidence="3" id="KW-1185">Reference proteome</keyword>
<organism evidence="2 3">
    <name type="scientific">Azospirillum cavernae</name>
    <dbReference type="NCBI Taxonomy" id="2320860"/>
    <lineage>
        <taxon>Bacteria</taxon>
        <taxon>Pseudomonadati</taxon>
        <taxon>Pseudomonadota</taxon>
        <taxon>Alphaproteobacteria</taxon>
        <taxon>Rhodospirillales</taxon>
        <taxon>Azospirillaceae</taxon>
        <taxon>Azospirillum</taxon>
    </lineage>
</organism>
<dbReference type="Pfam" id="PF07362">
    <property type="entry name" value="CcdA"/>
    <property type="match status" value="1"/>
</dbReference>
<evidence type="ECO:0000313" key="2">
    <source>
        <dbReference type="EMBL" id="RJF79334.1"/>
    </source>
</evidence>
<dbReference type="Proteomes" id="UP000283458">
    <property type="component" value="Unassembled WGS sequence"/>
</dbReference>
<keyword evidence="1" id="KW-1277">Toxin-antitoxin system</keyword>
<sequence length="84" mass="9232">MPDTRLSFDASAPKRATNVSLNSDLLEQAKALGVNVSRACERGLAAQITELREKRWLDENRAALASSNAYVEAHGLPLAKHRPY</sequence>
<gene>
    <name evidence="2" type="ORF">D3877_21335</name>
</gene>
<reference evidence="2 3" key="1">
    <citation type="submission" date="2018-09" db="EMBL/GenBank/DDBJ databases">
        <authorList>
            <person name="Zhu H."/>
        </authorList>
    </citation>
    <scope>NUCLEOTIDE SEQUENCE [LARGE SCALE GENOMIC DNA]</scope>
    <source>
        <strain evidence="2 3">K2W22B-5</strain>
    </source>
</reference>
<accession>A0A418VS68</accession>
<comment type="caution">
    <text evidence="2">The sequence shown here is derived from an EMBL/GenBank/DDBJ whole genome shotgun (WGS) entry which is preliminary data.</text>
</comment>
<name>A0A418VS68_9PROT</name>
<proteinExistence type="predicted"/>
<dbReference type="EMBL" id="QYUL01000003">
    <property type="protein sequence ID" value="RJF79334.1"/>
    <property type="molecule type" value="Genomic_DNA"/>
</dbReference>